<name>A0A073KNB3_9BACI</name>
<dbReference type="Proteomes" id="UP000027778">
    <property type="component" value="Unassembled WGS sequence"/>
</dbReference>
<organism evidence="1 2">
    <name type="scientific">Bacillus gaemokensis</name>
    <dbReference type="NCBI Taxonomy" id="574375"/>
    <lineage>
        <taxon>Bacteria</taxon>
        <taxon>Bacillati</taxon>
        <taxon>Bacillota</taxon>
        <taxon>Bacilli</taxon>
        <taxon>Bacillales</taxon>
        <taxon>Bacillaceae</taxon>
        <taxon>Bacillus</taxon>
        <taxon>Bacillus cereus group</taxon>
    </lineage>
</organism>
<gene>
    <name evidence="1" type="ORF">BAGA_05335</name>
</gene>
<protein>
    <submittedName>
        <fullName evidence="1">Uncharacterized protein</fullName>
    </submittedName>
</protein>
<reference evidence="1 2" key="1">
    <citation type="submission" date="2014-06" db="EMBL/GenBank/DDBJ databases">
        <title>Draft genome sequence of Bacillus gaemokensis JCM 15801 (MCCC 1A00707).</title>
        <authorList>
            <person name="Lai Q."/>
            <person name="Liu Y."/>
            <person name="Shao Z."/>
        </authorList>
    </citation>
    <scope>NUCLEOTIDE SEQUENCE [LARGE SCALE GENOMIC DNA]</scope>
    <source>
        <strain evidence="1 2">JCM 15801</strain>
    </source>
</reference>
<evidence type="ECO:0000313" key="2">
    <source>
        <dbReference type="Proteomes" id="UP000027778"/>
    </source>
</evidence>
<dbReference type="EMBL" id="JOTM01000011">
    <property type="protein sequence ID" value="KEK23868.1"/>
    <property type="molecule type" value="Genomic_DNA"/>
</dbReference>
<dbReference type="AlphaFoldDB" id="A0A073KNB3"/>
<dbReference type="STRING" id="574375.AZF08_20370"/>
<evidence type="ECO:0000313" key="1">
    <source>
        <dbReference type="EMBL" id="KEK23868.1"/>
    </source>
</evidence>
<keyword evidence="2" id="KW-1185">Reference proteome</keyword>
<accession>A0A073KNB3</accession>
<sequence length="107" mass="12850">MRSIPEENWLYQDENGVVTDYYGNVLVELGHAMVSSNMYVYAELKNPKWYHRLLFNPRKIELEECYKLRYVTEGMHAYMVLDRIHTLSDAIRVYNPKKGYEYNIGYK</sequence>
<proteinExistence type="predicted"/>
<comment type="caution">
    <text evidence="1">The sequence shown here is derived from an EMBL/GenBank/DDBJ whole genome shotgun (WGS) entry which is preliminary data.</text>
</comment>